<protein>
    <submittedName>
        <fullName evidence="1">Type II toxin-antitoxin system RelE/ParE family toxin</fullName>
    </submittedName>
</protein>
<comment type="caution">
    <text evidence="1">The sequence shown here is derived from an EMBL/GenBank/DDBJ whole genome shotgun (WGS) entry which is preliminary data.</text>
</comment>
<sequence>MSVYYKPLFRKFVKKQTRPFQLVIEDEVDKITLKPDMGEAKKSDLAGLRVHKFSHKRQKFMIAYGLQDADIVFFKIGSHENFYRELKKYLREVGL</sequence>
<evidence type="ECO:0000313" key="1">
    <source>
        <dbReference type="EMBL" id="MBC8432016.1"/>
    </source>
</evidence>
<dbReference type="InterPro" id="IPR031552">
    <property type="entry name" value="ParE-like_toxin"/>
</dbReference>
<dbReference type="EMBL" id="JACNIG010000199">
    <property type="protein sequence ID" value="MBC8432016.1"/>
    <property type="molecule type" value="Genomic_DNA"/>
</dbReference>
<organism evidence="1 2">
    <name type="scientific">Candidatus Desulfatibia vada</name>
    <dbReference type="NCBI Taxonomy" id="2841696"/>
    <lineage>
        <taxon>Bacteria</taxon>
        <taxon>Pseudomonadati</taxon>
        <taxon>Thermodesulfobacteriota</taxon>
        <taxon>Desulfobacteria</taxon>
        <taxon>Desulfobacterales</taxon>
        <taxon>Desulfobacterales incertae sedis</taxon>
        <taxon>Candidatus Desulfatibia</taxon>
    </lineage>
</organism>
<proteinExistence type="predicted"/>
<evidence type="ECO:0000313" key="2">
    <source>
        <dbReference type="Proteomes" id="UP000605201"/>
    </source>
</evidence>
<gene>
    <name evidence="1" type="ORF">H8D96_08860</name>
</gene>
<dbReference type="Proteomes" id="UP000605201">
    <property type="component" value="Unassembled WGS sequence"/>
</dbReference>
<dbReference type="AlphaFoldDB" id="A0A8J6NR46"/>
<name>A0A8J6NR46_9BACT</name>
<reference evidence="1 2" key="1">
    <citation type="submission" date="2020-08" db="EMBL/GenBank/DDBJ databases">
        <title>Bridging the membrane lipid divide: bacteria of the FCB group superphylum have the potential to synthesize archaeal ether lipids.</title>
        <authorList>
            <person name="Villanueva L."/>
            <person name="Von Meijenfeldt F.A.B."/>
            <person name="Westbye A.B."/>
            <person name="Yadav S."/>
            <person name="Hopmans E.C."/>
            <person name="Dutilh B.E."/>
            <person name="Sinninghe Damste J.S."/>
        </authorList>
    </citation>
    <scope>NUCLEOTIDE SEQUENCE [LARGE SCALE GENOMIC DNA]</scope>
    <source>
        <strain evidence="1">NIOZ-UU17</strain>
    </source>
</reference>
<dbReference type="Pfam" id="PF15781">
    <property type="entry name" value="ParE-like_toxin"/>
    <property type="match status" value="1"/>
</dbReference>
<accession>A0A8J6NR46</accession>